<sequence>MHFPDLRLRLKSLVGALYLSATVPAVADAACRIVQHAGVDYAVCRFDPARDAIGLYHTGSNGQPYGGFAALAQDLRREGRYLRFAMNAGMYEEDLSPVGLLVIGGRTHKPAALGEGWGNFYLRPNGIFYLAGGEAGVMETGRFISSGLRPDAATQSGPMLVIDGAIHPAFRPQSDSLQIRNGVGVDAEGQVAFAISLSPVRFYDFATLFRDELHCANALFLDGHISSLYAPALGRFDGVHPMGPIVAVTAAMPGARD</sequence>
<dbReference type="RefSeq" id="WP_075633614.1">
    <property type="nucleotide sequence ID" value="NZ_MKIO01000021.1"/>
</dbReference>
<organism evidence="3 4">
    <name type="scientific">Xaviernesmea rhizosphaerae</name>
    <dbReference type="NCBI Taxonomy" id="1672749"/>
    <lineage>
        <taxon>Bacteria</taxon>
        <taxon>Pseudomonadati</taxon>
        <taxon>Pseudomonadota</taxon>
        <taxon>Alphaproteobacteria</taxon>
        <taxon>Hyphomicrobiales</taxon>
        <taxon>Rhizobiaceae</taxon>
        <taxon>Rhizobium/Agrobacterium group</taxon>
        <taxon>Xaviernesmea</taxon>
    </lineage>
</organism>
<name>A0A1Q9AMG6_9HYPH</name>
<feature type="signal peptide" evidence="1">
    <location>
        <begin position="1"/>
        <end position="27"/>
    </location>
</feature>
<dbReference type="EMBL" id="MKIO01000021">
    <property type="protein sequence ID" value="OLP56598.1"/>
    <property type="molecule type" value="Genomic_DNA"/>
</dbReference>
<dbReference type="OrthoDB" id="5515706at2"/>
<keyword evidence="1" id="KW-0732">Signal</keyword>
<evidence type="ECO:0000313" key="4">
    <source>
        <dbReference type="Proteomes" id="UP000186143"/>
    </source>
</evidence>
<gene>
    <name evidence="3" type="ORF">BJF92_10905</name>
</gene>
<dbReference type="Pfam" id="PF09992">
    <property type="entry name" value="NAGPA"/>
    <property type="match status" value="1"/>
</dbReference>
<evidence type="ECO:0000313" key="3">
    <source>
        <dbReference type="EMBL" id="OLP56598.1"/>
    </source>
</evidence>
<accession>A0A1Q9AMG6</accession>
<evidence type="ECO:0000259" key="2">
    <source>
        <dbReference type="Pfam" id="PF09992"/>
    </source>
</evidence>
<feature type="chain" id="PRO_5012503130" description="Phosphodiester glycosidase domain-containing protein" evidence="1">
    <location>
        <begin position="28"/>
        <end position="257"/>
    </location>
</feature>
<proteinExistence type="predicted"/>
<dbReference type="Proteomes" id="UP000186143">
    <property type="component" value="Unassembled WGS sequence"/>
</dbReference>
<feature type="domain" description="Phosphodiester glycosidase" evidence="2">
    <location>
        <begin position="84"/>
        <end position="227"/>
    </location>
</feature>
<dbReference type="STRING" id="1672749.BJF92_10905"/>
<reference evidence="3 4" key="1">
    <citation type="submission" date="2016-09" db="EMBL/GenBank/DDBJ databases">
        <title>Rhizobium sp. nov., a novel species isolated from the rice rhizosphere.</title>
        <authorList>
            <person name="Zhao J."/>
            <person name="Zhang X."/>
        </authorList>
    </citation>
    <scope>NUCLEOTIDE SEQUENCE [LARGE SCALE GENOMIC DNA]</scope>
    <source>
        <strain evidence="3 4">MH17</strain>
    </source>
</reference>
<protein>
    <recommendedName>
        <fullName evidence="2">Phosphodiester glycosidase domain-containing protein</fullName>
    </recommendedName>
</protein>
<dbReference type="InterPro" id="IPR018711">
    <property type="entry name" value="NAGPA"/>
</dbReference>
<dbReference type="AlphaFoldDB" id="A0A1Q9AMG6"/>
<evidence type="ECO:0000256" key="1">
    <source>
        <dbReference type="SAM" id="SignalP"/>
    </source>
</evidence>
<comment type="caution">
    <text evidence="3">The sequence shown here is derived from an EMBL/GenBank/DDBJ whole genome shotgun (WGS) entry which is preliminary data.</text>
</comment>